<gene>
    <name evidence="6" type="ORF">KIPB_001904</name>
</gene>
<dbReference type="InterPro" id="IPR001124">
    <property type="entry name" value="Lipid-bd_serum_glycop_C"/>
</dbReference>
<proteinExistence type="inferred from homology"/>
<dbReference type="AlphaFoldDB" id="A0A9K3GFQ3"/>
<keyword evidence="7" id="KW-1185">Reference proteome</keyword>
<protein>
    <recommendedName>
        <fullName evidence="8">Lipid-binding serum glycoprotein C-terminal domain-containing protein</fullName>
    </recommendedName>
</protein>
<dbReference type="OrthoDB" id="10255543at2759"/>
<dbReference type="Pfam" id="PF02886">
    <property type="entry name" value="LBP_BPI_CETP_C"/>
    <property type="match status" value="1"/>
</dbReference>
<evidence type="ECO:0000259" key="5">
    <source>
        <dbReference type="SMART" id="SM00329"/>
    </source>
</evidence>
<dbReference type="GO" id="GO:0008289">
    <property type="term" value="F:lipid binding"/>
    <property type="evidence" value="ECO:0007669"/>
    <property type="project" value="InterPro"/>
</dbReference>
<evidence type="ECO:0000256" key="3">
    <source>
        <dbReference type="SAM" id="SignalP"/>
    </source>
</evidence>
<dbReference type="Pfam" id="PF01273">
    <property type="entry name" value="LBP_BPI_CETP"/>
    <property type="match status" value="1"/>
</dbReference>
<dbReference type="Gene3D" id="3.15.10.10">
    <property type="entry name" value="Bactericidal permeability-increasing protein, domain 1"/>
    <property type="match status" value="1"/>
</dbReference>
<feature type="chain" id="PRO_5039893871" description="Lipid-binding serum glycoprotein C-terminal domain-containing protein" evidence="3">
    <location>
        <begin position="21"/>
        <end position="488"/>
    </location>
</feature>
<evidence type="ECO:0000256" key="1">
    <source>
        <dbReference type="ARBA" id="ARBA00007292"/>
    </source>
</evidence>
<evidence type="ECO:0000256" key="2">
    <source>
        <dbReference type="ARBA" id="ARBA00023157"/>
    </source>
</evidence>
<evidence type="ECO:0000313" key="7">
    <source>
        <dbReference type="Proteomes" id="UP000265618"/>
    </source>
</evidence>
<comment type="similarity">
    <text evidence="1">Belongs to the BPI/LBP/Plunc superfamily. BPI/LBP family.</text>
</comment>
<keyword evidence="2" id="KW-1015">Disulfide bond</keyword>
<dbReference type="InterPro" id="IPR017943">
    <property type="entry name" value="Bactericidal_perm-incr_a/b_dom"/>
</dbReference>
<evidence type="ECO:0000259" key="4">
    <source>
        <dbReference type="SMART" id="SM00328"/>
    </source>
</evidence>
<dbReference type="EMBL" id="BDIP01000287">
    <property type="protein sequence ID" value="GIQ81012.1"/>
    <property type="molecule type" value="Genomic_DNA"/>
</dbReference>
<dbReference type="PANTHER" id="PTHR10504">
    <property type="entry name" value="BACTERICIDAL PERMEABILITY-INCREASING BPI PROTEIN-RELATED"/>
    <property type="match status" value="1"/>
</dbReference>
<feature type="signal peptide" evidence="3">
    <location>
        <begin position="1"/>
        <end position="20"/>
    </location>
</feature>
<organism evidence="6 7">
    <name type="scientific">Kipferlia bialata</name>
    <dbReference type="NCBI Taxonomy" id="797122"/>
    <lineage>
        <taxon>Eukaryota</taxon>
        <taxon>Metamonada</taxon>
        <taxon>Carpediemonas-like organisms</taxon>
        <taxon>Kipferlia</taxon>
    </lineage>
</organism>
<dbReference type="Proteomes" id="UP000265618">
    <property type="component" value="Unassembled WGS sequence"/>
</dbReference>
<reference evidence="6 7" key="1">
    <citation type="journal article" date="2018" name="PLoS ONE">
        <title>The draft genome of Kipferlia bialata reveals reductive genome evolution in fornicate parasites.</title>
        <authorList>
            <person name="Tanifuji G."/>
            <person name="Takabayashi S."/>
            <person name="Kume K."/>
            <person name="Takagi M."/>
            <person name="Nakayama T."/>
            <person name="Kamikawa R."/>
            <person name="Inagaki Y."/>
            <person name="Hashimoto T."/>
        </authorList>
    </citation>
    <scope>NUCLEOTIDE SEQUENCE [LARGE SCALE GENOMIC DNA]</scope>
    <source>
        <strain evidence="6">NY0173</strain>
    </source>
</reference>
<dbReference type="Gene3D" id="3.15.20.10">
    <property type="entry name" value="Bactericidal permeability-increasing protein, domain 2"/>
    <property type="match status" value="1"/>
</dbReference>
<comment type="caution">
    <text evidence="6">The sequence shown here is derived from an EMBL/GenBank/DDBJ whole genome shotgun (WGS) entry which is preliminary data.</text>
</comment>
<dbReference type="SMART" id="SM00328">
    <property type="entry name" value="BPI1"/>
    <property type="match status" value="1"/>
</dbReference>
<keyword evidence="3" id="KW-0732">Signal</keyword>
<evidence type="ECO:0000313" key="6">
    <source>
        <dbReference type="EMBL" id="GIQ81012.1"/>
    </source>
</evidence>
<evidence type="ECO:0008006" key="8">
    <source>
        <dbReference type="Google" id="ProtNLM"/>
    </source>
</evidence>
<dbReference type="PANTHER" id="PTHR10504:SF131">
    <property type="entry name" value="BPI2 DOMAIN-CONTAINING PROTEIN"/>
    <property type="match status" value="1"/>
</dbReference>
<dbReference type="InterPro" id="IPR032942">
    <property type="entry name" value="BPI/LBP/Plunc"/>
</dbReference>
<feature type="domain" description="Lipid-binding serum glycoprotein C-terminal" evidence="5">
    <location>
        <begin position="270"/>
        <end position="482"/>
    </location>
</feature>
<dbReference type="InterPro" id="IPR017942">
    <property type="entry name" value="Lipid-bd_serum_glycop_N"/>
</dbReference>
<accession>A0A9K3GFQ3</accession>
<dbReference type="SUPFAM" id="SSF55394">
    <property type="entry name" value="Bactericidal permeability-increasing protein, BPI"/>
    <property type="match status" value="2"/>
</dbReference>
<sequence length="488" mass="53440">MPSSACTLLVLSLLLYVCGALGSVAPSGFLTSLNIAAIENIEATFLPVLEKAFTSITVPDIHEKHVDTPIGHVDIDLTSIHINVTDWGHFAISFSETGVSVNISGFTMKGSMDWAWSMKYMSDHGSADLKVKDVAIGLTIGLHDHSGELYLDVPYVHADVGNIDVDMHGSIVSWLYDLVIDACEGTIKDSIEDSIEDSLPDAILDISEDTLATMVMVAPIDSEEYIFLYLTGDPVVTADSLSLYAQGQFGQYDDPSWVYPLTIVPHTLSDGDFTSLQLVITEDVPNSLLALSTDRGVLGFNITNADVGADFEKWWPLTIRSLAVFMPGLRDIFPDQDMEFYMQLEPSEYPTVSFSDSDGMHLAADATISAIACDGYQTDIFDLDLHLALSMEPLLMSNSTDVFISAVFEFEDMDLDTVYTITDSIDLSGLGDVIDVLFEYVIIPLWNDLFEVIGGIPLPLVPGVQFVNSSFLYGDRLFQIATDFTFTI</sequence>
<name>A0A9K3GFQ3_9EUKA</name>
<dbReference type="SMART" id="SM00329">
    <property type="entry name" value="BPI2"/>
    <property type="match status" value="1"/>
</dbReference>
<feature type="domain" description="Lipid-binding serum glycoprotein N-terminal" evidence="4">
    <location>
        <begin position="30"/>
        <end position="254"/>
    </location>
</feature>